<dbReference type="GO" id="GO:0043565">
    <property type="term" value="F:sequence-specific DNA binding"/>
    <property type="evidence" value="ECO:0007669"/>
    <property type="project" value="InterPro"/>
</dbReference>
<evidence type="ECO:0000313" key="10">
    <source>
        <dbReference type="EMBL" id="RST88550.1"/>
    </source>
</evidence>
<evidence type="ECO:0000256" key="6">
    <source>
        <dbReference type="PROSITE-ProRule" id="PRU00703"/>
    </source>
</evidence>
<dbReference type="Gene3D" id="3.30.450.20">
    <property type="entry name" value="PAS domain"/>
    <property type="match status" value="1"/>
</dbReference>
<keyword evidence="3" id="KW-0805">Transcription regulation</keyword>
<dbReference type="Gene3D" id="3.10.580.10">
    <property type="entry name" value="CBS-domain"/>
    <property type="match status" value="1"/>
</dbReference>
<evidence type="ECO:0000256" key="2">
    <source>
        <dbReference type="ARBA" id="ARBA00022840"/>
    </source>
</evidence>
<organism evidence="10 11">
    <name type="scientific">Vagococcus humatus</name>
    <dbReference type="NCBI Taxonomy" id="1889241"/>
    <lineage>
        <taxon>Bacteria</taxon>
        <taxon>Bacillati</taxon>
        <taxon>Bacillota</taxon>
        <taxon>Bacilli</taxon>
        <taxon>Lactobacillales</taxon>
        <taxon>Enterococcaceae</taxon>
        <taxon>Vagococcus</taxon>
    </lineage>
</organism>
<dbReference type="EMBL" id="PXZH01000008">
    <property type="protein sequence ID" value="RST88550.1"/>
    <property type="molecule type" value="Genomic_DNA"/>
</dbReference>
<dbReference type="Pfam" id="PF00158">
    <property type="entry name" value="Sigma54_activat"/>
    <property type="match status" value="1"/>
</dbReference>
<evidence type="ECO:0000313" key="11">
    <source>
        <dbReference type="Proteomes" id="UP000277864"/>
    </source>
</evidence>
<dbReference type="PANTHER" id="PTHR32071">
    <property type="entry name" value="TRANSCRIPTIONAL REGULATORY PROTEIN"/>
    <property type="match status" value="1"/>
</dbReference>
<proteinExistence type="predicted"/>
<dbReference type="PROSITE" id="PS51371">
    <property type="entry name" value="CBS"/>
    <property type="match status" value="1"/>
</dbReference>
<name>A0A429Z4E6_9ENTE</name>
<dbReference type="SMART" id="SM00116">
    <property type="entry name" value="CBS"/>
    <property type="match status" value="2"/>
</dbReference>
<gene>
    <name evidence="10" type="ORF">C7P63_10080</name>
</gene>
<dbReference type="AlphaFoldDB" id="A0A429Z4E6"/>
<keyword evidence="11" id="KW-1185">Reference proteome</keyword>
<evidence type="ECO:0000256" key="4">
    <source>
        <dbReference type="ARBA" id="ARBA00023125"/>
    </source>
</evidence>
<dbReference type="InterPro" id="IPR002078">
    <property type="entry name" value="Sigma_54_int"/>
</dbReference>
<dbReference type="PROSITE" id="PS00676">
    <property type="entry name" value="SIGMA54_INTERACT_2"/>
    <property type="match status" value="1"/>
</dbReference>
<dbReference type="Gene3D" id="3.40.50.300">
    <property type="entry name" value="P-loop containing nucleotide triphosphate hydrolases"/>
    <property type="match status" value="1"/>
</dbReference>
<keyword evidence="5" id="KW-0804">Transcription</keyword>
<dbReference type="InterPro" id="IPR025662">
    <property type="entry name" value="Sigma_54_int_dom_ATP-bd_1"/>
</dbReference>
<dbReference type="OrthoDB" id="9771372at2"/>
<evidence type="ECO:0000259" key="9">
    <source>
        <dbReference type="PROSITE" id="PS51371"/>
    </source>
</evidence>
<dbReference type="InterPro" id="IPR046342">
    <property type="entry name" value="CBS_dom_sf"/>
</dbReference>
<dbReference type="SUPFAM" id="SSF54631">
    <property type="entry name" value="CBS-domain pair"/>
    <property type="match status" value="1"/>
</dbReference>
<comment type="caution">
    <text evidence="10">The sequence shown here is derived from an EMBL/GenBank/DDBJ whole genome shotgun (WGS) entry which is preliminary data.</text>
</comment>
<keyword evidence="6" id="KW-0129">CBS domain</keyword>
<protein>
    <submittedName>
        <fullName evidence="10">Sigma-54-dependent Fis family transcriptional regulator</fullName>
    </submittedName>
</protein>
<feature type="domain" description="Sigma-54 factor interaction" evidence="7">
    <location>
        <begin position="280"/>
        <end position="510"/>
    </location>
</feature>
<dbReference type="InterPro" id="IPR025944">
    <property type="entry name" value="Sigma_54_int_dom_CS"/>
</dbReference>
<dbReference type="InterPro" id="IPR003593">
    <property type="entry name" value="AAA+_ATPase"/>
</dbReference>
<evidence type="ECO:0000259" key="7">
    <source>
        <dbReference type="PROSITE" id="PS50045"/>
    </source>
</evidence>
<evidence type="ECO:0000256" key="1">
    <source>
        <dbReference type="ARBA" id="ARBA00022741"/>
    </source>
</evidence>
<dbReference type="RefSeq" id="WP_125944030.1">
    <property type="nucleotide sequence ID" value="NZ_PXZH01000008.1"/>
</dbReference>
<dbReference type="Pfam" id="PF00571">
    <property type="entry name" value="CBS"/>
    <property type="match status" value="2"/>
</dbReference>
<dbReference type="Gene3D" id="1.10.8.60">
    <property type="match status" value="1"/>
</dbReference>
<dbReference type="PROSITE" id="PS00675">
    <property type="entry name" value="SIGMA54_INTERACT_1"/>
    <property type="match status" value="1"/>
</dbReference>
<dbReference type="PANTHER" id="PTHR32071:SF57">
    <property type="entry name" value="C4-DICARBOXYLATE TRANSPORT TRANSCRIPTIONAL REGULATORY PROTEIN DCTD"/>
    <property type="match status" value="1"/>
</dbReference>
<dbReference type="Pfam" id="PF02954">
    <property type="entry name" value="HTH_8"/>
    <property type="match status" value="1"/>
</dbReference>
<dbReference type="InterPro" id="IPR058031">
    <property type="entry name" value="AAA_lid_NorR"/>
</dbReference>
<evidence type="ECO:0000256" key="3">
    <source>
        <dbReference type="ARBA" id="ARBA00023015"/>
    </source>
</evidence>
<dbReference type="SUPFAM" id="SSF52540">
    <property type="entry name" value="P-loop containing nucleoside triphosphate hydrolases"/>
    <property type="match status" value="1"/>
</dbReference>
<dbReference type="CDD" id="cd00130">
    <property type="entry name" value="PAS"/>
    <property type="match status" value="1"/>
</dbReference>
<dbReference type="InterPro" id="IPR025943">
    <property type="entry name" value="Sigma_54_int_dom_ATP-bd_2"/>
</dbReference>
<dbReference type="CDD" id="cd00009">
    <property type="entry name" value="AAA"/>
    <property type="match status" value="1"/>
</dbReference>
<keyword evidence="2" id="KW-0067">ATP-binding</keyword>
<dbReference type="GO" id="GO:0006355">
    <property type="term" value="P:regulation of DNA-templated transcription"/>
    <property type="evidence" value="ECO:0007669"/>
    <property type="project" value="InterPro"/>
</dbReference>
<dbReference type="CDD" id="cd02205">
    <property type="entry name" value="CBS_pair_SF"/>
    <property type="match status" value="1"/>
</dbReference>
<dbReference type="PROSITE" id="PS50112">
    <property type="entry name" value="PAS"/>
    <property type="match status" value="1"/>
</dbReference>
<dbReference type="PRINTS" id="PR01590">
    <property type="entry name" value="HTHFIS"/>
</dbReference>
<dbReference type="Pfam" id="PF25601">
    <property type="entry name" value="AAA_lid_14"/>
    <property type="match status" value="1"/>
</dbReference>
<dbReference type="InterPro" id="IPR000014">
    <property type="entry name" value="PAS"/>
</dbReference>
<evidence type="ECO:0000259" key="8">
    <source>
        <dbReference type="PROSITE" id="PS50112"/>
    </source>
</evidence>
<accession>A0A429Z4E6</accession>
<dbReference type="GO" id="GO:0005524">
    <property type="term" value="F:ATP binding"/>
    <property type="evidence" value="ECO:0007669"/>
    <property type="project" value="UniProtKB-KW"/>
</dbReference>
<feature type="domain" description="PAS" evidence="8">
    <location>
        <begin position="149"/>
        <end position="200"/>
    </location>
</feature>
<dbReference type="SUPFAM" id="SSF55785">
    <property type="entry name" value="PYP-like sensor domain (PAS domain)"/>
    <property type="match status" value="1"/>
</dbReference>
<dbReference type="InterPro" id="IPR013767">
    <property type="entry name" value="PAS_fold"/>
</dbReference>
<feature type="domain" description="CBS" evidence="9">
    <location>
        <begin position="22"/>
        <end position="78"/>
    </location>
</feature>
<reference evidence="10 11" key="1">
    <citation type="submission" date="2018-03" db="EMBL/GenBank/DDBJ databases">
        <authorList>
            <person name="Gulvik C.A."/>
        </authorList>
    </citation>
    <scope>NUCLEOTIDE SEQUENCE [LARGE SCALE GENOMIC DNA]</scope>
    <source>
        <strain evidence="10 11">JCM 31581</strain>
    </source>
</reference>
<dbReference type="SUPFAM" id="SSF46689">
    <property type="entry name" value="Homeodomain-like"/>
    <property type="match status" value="1"/>
</dbReference>
<dbReference type="Gene3D" id="1.10.10.60">
    <property type="entry name" value="Homeodomain-like"/>
    <property type="match status" value="1"/>
</dbReference>
<dbReference type="InterPro" id="IPR002197">
    <property type="entry name" value="HTH_Fis"/>
</dbReference>
<sequence>MIDHSISVPNLINTQNNIGKWMTQNPIVLTKQQTIQEAITLFSYYKFYGMPVVDEHNHLEGMVTKTSIMNALFNKQDSSLPVSHIMEVELDVVFPLDPLEKATGIKEGCLPVIKEDQTLVGIITRTDLLKAKSIEFDTVKSSLDYIGILQQALNSAYGGMVIVDHQGLIIEINDAYCQILGKKREEVLHKPVQQVIENTHLHLTCQTGEEERNRIQRINGKEMIVHRIPLKKETHIIGALGMLIFKSIDEMYTLAEKTFFPKKTTESQTQEKQAYFLKSIIGQSLQTQKTKEQLVKIAALPSTVLITGESGTGKEVYARAIHNLSNFGTGPFVPVNCSAIPESLLESELFGYEPGAFTGASQTGKKGKFELAENGTIFLDEIGDMPLLMQAKLLRVLQEKVIEPVGATTSKKIHLRVIAATNQNLPHLIQENKFREDLFYRLNVLALKLDPLREKTEDIPDLVTYFLKKFSTEFQLPIKSLAPEALDKLLHYSWPGNIRELENICEAMVGLSSHLQIGLADLPSQLFTDITEDLPITNDTTDSLEHHMQRVEKAIIQQTLAMCDGNKKQCAKLLGIQRSTLYKKLANYQIN</sequence>
<dbReference type="InterPro" id="IPR035965">
    <property type="entry name" value="PAS-like_dom_sf"/>
</dbReference>
<dbReference type="Proteomes" id="UP000277864">
    <property type="component" value="Unassembled WGS sequence"/>
</dbReference>
<dbReference type="InterPro" id="IPR009057">
    <property type="entry name" value="Homeodomain-like_sf"/>
</dbReference>
<keyword evidence="1" id="KW-0547">Nucleotide-binding</keyword>
<keyword evidence="4" id="KW-0238">DNA-binding</keyword>
<dbReference type="InterPro" id="IPR027417">
    <property type="entry name" value="P-loop_NTPase"/>
</dbReference>
<dbReference type="PROSITE" id="PS00688">
    <property type="entry name" value="SIGMA54_INTERACT_3"/>
    <property type="match status" value="1"/>
</dbReference>
<dbReference type="Pfam" id="PF00989">
    <property type="entry name" value="PAS"/>
    <property type="match status" value="1"/>
</dbReference>
<dbReference type="SMART" id="SM00382">
    <property type="entry name" value="AAA"/>
    <property type="match status" value="1"/>
</dbReference>
<evidence type="ECO:0000256" key="5">
    <source>
        <dbReference type="ARBA" id="ARBA00023163"/>
    </source>
</evidence>
<dbReference type="InterPro" id="IPR000644">
    <property type="entry name" value="CBS_dom"/>
</dbReference>
<dbReference type="SMART" id="SM00091">
    <property type="entry name" value="PAS"/>
    <property type="match status" value="1"/>
</dbReference>
<dbReference type="PROSITE" id="PS50045">
    <property type="entry name" value="SIGMA54_INTERACT_4"/>
    <property type="match status" value="1"/>
</dbReference>
<dbReference type="NCBIfam" id="TIGR00229">
    <property type="entry name" value="sensory_box"/>
    <property type="match status" value="1"/>
</dbReference>
<dbReference type="FunFam" id="3.40.50.300:FF:000006">
    <property type="entry name" value="DNA-binding transcriptional regulator NtrC"/>
    <property type="match status" value="1"/>
</dbReference>